<evidence type="ECO:0000313" key="1">
    <source>
        <dbReference type="EMBL" id="ORY15148.1"/>
    </source>
</evidence>
<dbReference type="Proteomes" id="UP000193144">
    <property type="component" value="Unassembled WGS sequence"/>
</dbReference>
<reference evidence="1 2" key="1">
    <citation type="submission" date="2016-07" db="EMBL/GenBank/DDBJ databases">
        <title>Pervasive Adenine N6-methylation of Active Genes in Fungi.</title>
        <authorList>
            <consortium name="DOE Joint Genome Institute"/>
            <person name="Mondo S.J."/>
            <person name="Dannebaum R.O."/>
            <person name="Kuo R.C."/>
            <person name="Labutti K."/>
            <person name="Haridas S."/>
            <person name="Kuo A."/>
            <person name="Salamov A."/>
            <person name="Ahrendt S.R."/>
            <person name="Lipzen A."/>
            <person name="Sullivan W."/>
            <person name="Andreopoulos W.B."/>
            <person name="Clum A."/>
            <person name="Lindquist E."/>
            <person name="Daum C."/>
            <person name="Ramamoorthy G.K."/>
            <person name="Gryganskyi A."/>
            <person name="Culley D."/>
            <person name="Magnuson J.K."/>
            <person name="James T.Y."/>
            <person name="O'Malley M.A."/>
            <person name="Stajich J.E."/>
            <person name="Spatafora J.W."/>
            <person name="Visel A."/>
            <person name="Grigoriev I.V."/>
        </authorList>
    </citation>
    <scope>NUCLEOTIDE SEQUENCE [LARGE SCALE GENOMIC DNA]</scope>
    <source>
        <strain evidence="1 2">CBS 115471</strain>
    </source>
</reference>
<dbReference type="EMBL" id="MCFA01000027">
    <property type="protein sequence ID" value="ORY15148.1"/>
    <property type="molecule type" value="Genomic_DNA"/>
</dbReference>
<name>A0A1Y1ZY49_9PLEO</name>
<evidence type="ECO:0000313" key="2">
    <source>
        <dbReference type="Proteomes" id="UP000193144"/>
    </source>
</evidence>
<dbReference type="AlphaFoldDB" id="A0A1Y1ZY49"/>
<proteinExistence type="predicted"/>
<gene>
    <name evidence="1" type="ORF">BCR34DRAFT_190092</name>
</gene>
<organism evidence="1 2">
    <name type="scientific">Clohesyomyces aquaticus</name>
    <dbReference type="NCBI Taxonomy" id="1231657"/>
    <lineage>
        <taxon>Eukaryota</taxon>
        <taxon>Fungi</taxon>
        <taxon>Dikarya</taxon>
        <taxon>Ascomycota</taxon>
        <taxon>Pezizomycotina</taxon>
        <taxon>Dothideomycetes</taxon>
        <taxon>Pleosporomycetidae</taxon>
        <taxon>Pleosporales</taxon>
        <taxon>Lindgomycetaceae</taxon>
        <taxon>Clohesyomyces</taxon>
    </lineage>
</organism>
<keyword evidence="2" id="KW-1185">Reference proteome</keyword>
<protein>
    <submittedName>
        <fullName evidence="1">Uncharacterized protein</fullName>
    </submittedName>
</protein>
<sequence>MKDANILKGPDPARYIAKVKRRGGSSGRIKICKRWRCRLLLPRSHLLVSRDLATEASQVRGVHLSSRRVARATILHTPTQCHICSAISHTHGNGVTIARYEFESLQFASHLLWGLVVISNAGIRSRLKEVSLTVACCYLPAWLCMRTGLGNTASSTLHALWRSTQCAGPYDVAVEICRACMAYRRRRRLKSENILNRKVFNPKHAKNSRPPLET</sequence>
<comment type="caution">
    <text evidence="1">The sequence shown here is derived from an EMBL/GenBank/DDBJ whole genome shotgun (WGS) entry which is preliminary data.</text>
</comment>
<accession>A0A1Y1ZY49</accession>